<dbReference type="PROSITE" id="PS51808">
    <property type="entry name" value="CHCH"/>
    <property type="match status" value="1"/>
</dbReference>
<keyword evidence="7" id="KW-0143">Chaperone</keyword>
<dbReference type="PANTHER" id="PTHR16719:SF0">
    <property type="entry name" value="CYTOCHROME C OXIDASE COPPER CHAPERONE"/>
    <property type="match status" value="1"/>
</dbReference>
<dbReference type="InterPro" id="IPR009069">
    <property type="entry name" value="Cys_alpha_HP_mot_SF"/>
</dbReference>
<dbReference type="GO" id="GO:0016531">
    <property type="term" value="F:copper chaperone activity"/>
    <property type="evidence" value="ECO:0007669"/>
    <property type="project" value="InterPro"/>
</dbReference>
<evidence type="ECO:0000256" key="8">
    <source>
        <dbReference type="PIRSR" id="PIRSR607745-1"/>
    </source>
</evidence>
<dbReference type="WBParaSite" id="scf7180000419566.g4001">
    <property type="protein sequence ID" value="scf7180000419566.g4001"/>
    <property type="gene ID" value="scf7180000419566.g4001"/>
</dbReference>
<evidence type="ECO:0000313" key="10">
    <source>
        <dbReference type="Proteomes" id="UP000887560"/>
    </source>
</evidence>
<dbReference type="InterPro" id="IPR007745">
    <property type="entry name" value="Cyt_c_oxidase_Cu-chaperone"/>
</dbReference>
<evidence type="ECO:0000313" key="12">
    <source>
        <dbReference type="WBParaSite" id="scf7180000419566.g4001"/>
    </source>
</evidence>
<keyword evidence="3 8" id="KW-0479">Metal-binding</keyword>
<evidence type="ECO:0000256" key="5">
    <source>
        <dbReference type="ARBA" id="ARBA00023128"/>
    </source>
</evidence>
<dbReference type="AlphaFoldDB" id="A0A915NES9"/>
<feature type="binding site" evidence="8">
    <location>
        <position position="30"/>
    </location>
    <ligand>
        <name>Cu cation</name>
        <dbReference type="ChEBI" id="CHEBI:23378"/>
    </ligand>
</feature>
<sequence>MSSSNQNTTKTTTTKENGKEENTKKVLRPCCVCKETRMVRDECIILNGEESCGALIEAHKKCLKEYGFEM</sequence>
<dbReference type="WBParaSite" id="scf7180000416322.g269">
    <property type="protein sequence ID" value="scf7180000416322.g269"/>
    <property type="gene ID" value="scf7180000416322.g269"/>
</dbReference>
<dbReference type="PANTHER" id="PTHR16719">
    <property type="entry name" value="CYTOCHROME C OXIDASE COPPER CHAPERONE"/>
    <property type="match status" value="1"/>
</dbReference>
<organism evidence="10 11">
    <name type="scientific">Meloidogyne floridensis</name>
    <dbReference type="NCBI Taxonomy" id="298350"/>
    <lineage>
        <taxon>Eukaryota</taxon>
        <taxon>Metazoa</taxon>
        <taxon>Ecdysozoa</taxon>
        <taxon>Nematoda</taxon>
        <taxon>Chromadorea</taxon>
        <taxon>Rhabditida</taxon>
        <taxon>Tylenchina</taxon>
        <taxon>Tylenchomorpha</taxon>
        <taxon>Tylenchoidea</taxon>
        <taxon>Meloidogynidae</taxon>
        <taxon>Meloidogyninae</taxon>
        <taxon>Meloidogyne</taxon>
    </lineage>
</organism>
<evidence type="ECO:0000256" key="4">
    <source>
        <dbReference type="ARBA" id="ARBA00023008"/>
    </source>
</evidence>
<accession>A0A915NES9</accession>
<feature type="binding site" evidence="8">
    <location>
        <position position="31"/>
    </location>
    <ligand>
        <name>Cu cation</name>
        <dbReference type="ChEBI" id="CHEBI:23378"/>
    </ligand>
</feature>
<evidence type="ECO:0000256" key="6">
    <source>
        <dbReference type="ARBA" id="ARBA00023157"/>
    </source>
</evidence>
<keyword evidence="10" id="KW-1185">Reference proteome</keyword>
<comment type="similarity">
    <text evidence="2">Belongs to the COX17 family.</text>
</comment>
<keyword evidence="4 8" id="KW-0186">Copper</keyword>
<dbReference type="GO" id="GO:0005758">
    <property type="term" value="C:mitochondrial intermembrane space"/>
    <property type="evidence" value="ECO:0007669"/>
    <property type="project" value="UniProtKB-SubCell"/>
</dbReference>
<protein>
    <submittedName>
        <fullName evidence="11 12">Cytochrome c oxidase copper chaperone</fullName>
    </submittedName>
</protein>
<dbReference type="GO" id="GO:0033617">
    <property type="term" value="P:mitochondrial respiratory chain complex IV assembly"/>
    <property type="evidence" value="ECO:0007669"/>
    <property type="project" value="TreeGrafter"/>
</dbReference>
<keyword evidence="5" id="KW-0496">Mitochondrion</keyword>
<evidence type="ECO:0000256" key="9">
    <source>
        <dbReference type="SAM" id="MobiDB-lite"/>
    </source>
</evidence>
<dbReference type="Proteomes" id="UP000887560">
    <property type="component" value="Unplaced"/>
</dbReference>
<evidence type="ECO:0000313" key="11">
    <source>
        <dbReference type="WBParaSite" id="scf7180000416322.g269"/>
    </source>
</evidence>
<evidence type="ECO:0000256" key="7">
    <source>
        <dbReference type="ARBA" id="ARBA00023186"/>
    </source>
</evidence>
<evidence type="ECO:0000256" key="2">
    <source>
        <dbReference type="ARBA" id="ARBA00009241"/>
    </source>
</evidence>
<feature type="region of interest" description="Disordered" evidence="9">
    <location>
        <begin position="1"/>
        <end position="23"/>
    </location>
</feature>
<evidence type="ECO:0000256" key="3">
    <source>
        <dbReference type="ARBA" id="ARBA00022723"/>
    </source>
</evidence>
<proteinExistence type="inferred from homology"/>
<comment type="subcellular location">
    <subcellularLocation>
        <location evidence="1">Mitochondrion intermembrane space</location>
    </subcellularLocation>
</comment>
<keyword evidence="6" id="KW-1015">Disulfide bond</keyword>
<dbReference type="SUPFAM" id="SSF47072">
    <property type="entry name" value="Cysteine alpha-hairpin motif"/>
    <property type="match status" value="1"/>
</dbReference>
<dbReference type="GO" id="GO:0005507">
    <property type="term" value="F:copper ion binding"/>
    <property type="evidence" value="ECO:0007669"/>
    <property type="project" value="InterPro"/>
</dbReference>
<evidence type="ECO:0000256" key="1">
    <source>
        <dbReference type="ARBA" id="ARBA00004569"/>
    </source>
</evidence>
<reference evidence="11 12" key="1">
    <citation type="submission" date="2022-11" db="UniProtKB">
        <authorList>
            <consortium name="WormBaseParasite"/>
        </authorList>
    </citation>
    <scope>IDENTIFICATION</scope>
</reference>
<dbReference type="Pfam" id="PF05051">
    <property type="entry name" value="COX17"/>
    <property type="match status" value="1"/>
</dbReference>
<name>A0A915NES9_9BILA</name>
<dbReference type="Gene3D" id="1.10.287.1130">
    <property type="entry name" value="CytochromE C oxidase copper chaperone"/>
    <property type="match status" value="1"/>
</dbReference>